<dbReference type="InterPro" id="IPR052050">
    <property type="entry name" value="SecEffector_AnkRepeat"/>
</dbReference>
<dbReference type="PANTHER" id="PTHR46586">
    <property type="entry name" value="ANKYRIN REPEAT-CONTAINING PROTEIN"/>
    <property type="match status" value="1"/>
</dbReference>
<gene>
    <name evidence="1" type="ORF">GPECTOR_56g351</name>
</gene>
<name>A0A150G6U2_GONPE</name>
<dbReference type="AlphaFoldDB" id="A0A150G6U2"/>
<reference evidence="2" key="1">
    <citation type="journal article" date="2016" name="Nat. Commun.">
        <title>The Gonium pectorale genome demonstrates co-option of cell cycle regulation during the evolution of multicellularity.</title>
        <authorList>
            <person name="Hanschen E.R."/>
            <person name="Marriage T.N."/>
            <person name="Ferris P.J."/>
            <person name="Hamaji T."/>
            <person name="Toyoda A."/>
            <person name="Fujiyama A."/>
            <person name="Neme R."/>
            <person name="Noguchi H."/>
            <person name="Minakuchi Y."/>
            <person name="Suzuki M."/>
            <person name="Kawai-Toyooka H."/>
            <person name="Smith D.R."/>
            <person name="Sparks H."/>
            <person name="Anderson J."/>
            <person name="Bakaric R."/>
            <person name="Luria V."/>
            <person name="Karger A."/>
            <person name="Kirschner M.W."/>
            <person name="Durand P.M."/>
            <person name="Michod R.E."/>
            <person name="Nozaki H."/>
            <person name="Olson B.J."/>
        </authorList>
    </citation>
    <scope>NUCLEOTIDE SEQUENCE [LARGE SCALE GENOMIC DNA]</scope>
    <source>
        <strain evidence="2">NIES-2863</strain>
    </source>
</reference>
<accession>A0A150G6U2</accession>
<comment type="caution">
    <text evidence="1">The sequence shown here is derived from an EMBL/GenBank/DDBJ whole genome shotgun (WGS) entry which is preliminary data.</text>
</comment>
<keyword evidence="2" id="KW-1185">Reference proteome</keyword>
<evidence type="ECO:0008006" key="3">
    <source>
        <dbReference type="Google" id="ProtNLM"/>
    </source>
</evidence>
<sequence length="319" mass="35199">MPLNADEAFHWDVVDDESHERMVLAAAASSPTPDWQPKVEWLESRGFPTTSQAFAAAAKLPDALERFAWLAQRGYPISAKDADATVRLVKTAESGNTTAVLFLAEQQGQRGNYDAGIILASALSVRKGHLHVLQALHDGDWRFDAQEASRCAASGGHLHVVAWLVETPDLGVMLDELLFCCAARSGSVELLAWLRERGCPWDSRAVTAAARSGYVAALEWLAERGCPMPDDGSPYTEAARSADMLTLECLRRLGCPWGPPGRWLVEAGCPVDWPAAVEKAEAEAQTALEKYARYYYSEPHRRRHEESEVLVAWMRSRPQ</sequence>
<dbReference type="Proteomes" id="UP000075714">
    <property type="component" value="Unassembled WGS sequence"/>
</dbReference>
<evidence type="ECO:0000313" key="2">
    <source>
        <dbReference type="Proteomes" id="UP000075714"/>
    </source>
</evidence>
<dbReference type="InterPro" id="IPR036770">
    <property type="entry name" value="Ankyrin_rpt-contain_sf"/>
</dbReference>
<protein>
    <recommendedName>
        <fullName evidence="3">Ankyrin repeat domain-containing protein</fullName>
    </recommendedName>
</protein>
<evidence type="ECO:0000313" key="1">
    <source>
        <dbReference type="EMBL" id="KXZ45255.1"/>
    </source>
</evidence>
<dbReference type="OrthoDB" id="548202at2759"/>
<dbReference type="PANTHER" id="PTHR46586:SF3">
    <property type="entry name" value="ANKYRIN REPEAT-CONTAINING PROTEIN"/>
    <property type="match status" value="1"/>
</dbReference>
<proteinExistence type="predicted"/>
<dbReference type="Gene3D" id="1.25.40.20">
    <property type="entry name" value="Ankyrin repeat-containing domain"/>
    <property type="match status" value="1"/>
</dbReference>
<organism evidence="1 2">
    <name type="scientific">Gonium pectorale</name>
    <name type="common">Green alga</name>
    <dbReference type="NCBI Taxonomy" id="33097"/>
    <lineage>
        <taxon>Eukaryota</taxon>
        <taxon>Viridiplantae</taxon>
        <taxon>Chlorophyta</taxon>
        <taxon>core chlorophytes</taxon>
        <taxon>Chlorophyceae</taxon>
        <taxon>CS clade</taxon>
        <taxon>Chlamydomonadales</taxon>
        <taxon>Volvocaceae</taxon>
        <taxon>Gonium</taxon>
    </lineage>
</organism>
<dbReference type="SUPFAM" id="SSF48403">
    <property type="entry name" value="Ankyrin repeat"/>
    <property type="match status" value="1"/>
</dbReference>
<dbReference type="EMBL" id="LSYV01000057">
    <property type="protein sequence ID" value="KXZ45255.1"/>
    <property type="molecule type" value="Genomic_DNA"/>
</dbReference>